<dbReference type="Gene3D" id="3.10.450.50">
    <property type="match status" value="1"/>
</dbReference>
<dbReference type="SUPFAM" id="SSF54427">
    <property type="entry name" value="NTF2-like"/>
    <property type="match status" value="1"/>
</dbReference>
<proteinExistence type="predicted"/>
<dbReference type="EMBL" id="FMAH01000037">
    <property type="protein sequence ID" value="SCB42563.1"/>
    <property type="molecule type" value="Genomic_DNA"/>
</dbReference>
<dbReference type="Proteomes" id="UP000199435">
    <property type="component" value="Unassembled WGS sequence"/>
</dbReference>
<dbReference type="PANTHER" id="PTHR38436:SF1">
    <property type="entry name" value="ESTER CYCLASE"/>
    <property type="match status" value="1"/>
</dbReference>
<accession>A0A1C3WR70</accession>
<protein>
    <recommendedName>
        <fullName evidence="3">SnoaL-like polyketide cyclase</fullName>
    </recommendedName>
</protein>
<dbReference type="AlphaFoldDB" id="A0A1C3WR70"/>
<dbReference type="STRING" id="411945.GA0061102_103755"/>
<name>A0A1C3WR70_9HYPH</name>
<dbReference type="GO" id="GO:0030638">
    <property type="term" value="P:polyketide metabolic process"/>
    <property type="evidence" value="ECO:0007669"/>
    <property type="project" value="InterPro"/>
</dbReference>
<dbReference type="InterPro" id="IPR009959">
    <property type="entry name" value="Cyclase_SnoaL-like"/>
</dbReference>
<reference evidence="2" key="1">
    <citation type="submission" date="2016-08" db="EMBL/GenBank/DDBJ databases">
        <authorList>
            <person name="Varghese N."/>
            <person name="Submissions Spin"/>
        </authorList>
    </citation>
    <scope>NUCLEOTIDE SEQUENCE [LARGE SCALE GENOMIC DNA]</scope>
    <source>
        <strain evidence="2">HAMBI 2971</strain>
    </source>
</reference>
<dbReference type="OrthoDB" id="129343at2"/>
<gene>
    <name evidence="1" type="ORF">GA0061102_103755</name>
</gene>
<dbReference type="InterPro" id="IPR032710">
    <property type="entry name" value="NTF2-like_dom_sf"/>
</dbReference>
<sequence length="145" mass="16099">MTRSAESEAAIAVVRRNTEEVQGKGNFAVFDEVFSEDFLDHTPQPNMVPDKEGVRGLYAGLRKAFPDFHAVIHWQTAEGNLVTTFKTYYGTHRGTFLGIEPTGKTIQFETVDAMRVVDGKITEHWGVANLYSLVGQLGLQLQPKG</sequence>
<evidence type="ECO:0000313" key="2">
    <source>
        <dbReference type="Proteomes" id="UP000199435"/>
    </source>
</evidence>
<evidence type="ECO:0008006" key="3">
    <source>
        <dbReference type="Google" id="ProtNLM"/>
    </source>
</evidence>
<evidence type="ECO:0000313" key="1">
    <source>
        <dbReference type="EMBL" id="SCB42563.1"/>
    </source>
</evidence>
<dbReference type="Pfam" id="PF07366">
    <property type="entry name" value="SnoaL"/>
    <property type="match status" value="1"/>
</dbReference>
<keyword evidence="2" id="KW-1185">Reference proteome</keyword>
<dbReference type="RefSeq" id="WP_092854058.1">
    <property type="nucleotide sequence ID" value="NZ_FMAH01000037.1"/>
</dbReference>
<dbReference type="PANTHER" id="PTHR38436">
    <property type="entry name" value="POLYKETIDE CYCLASE SNOAL-LIKE DOMAIN"/>
    <property type="match status" value="1"/>
</dbReference>
<organism evidence="1 2">
    <name type="scientific">Rhizobium miluonense</name>
    <dbReference type="NCBI Taxonomy" id="411945"/>
    <lineage>
        <taxon>Bacteria</taxon>
        <taxon>Pseudomonadati</taxon>
        <taxon>Pseudomonadota</taxon>
        <taxon>Alphaproteobacteria</taxon>
        <taxon>Hyphomicrobiales</taxon>
        <taxon>Rhizobiaceae</taxon>
        <taxon>Rhizobium/Agrobacterium group</taxon>
        <taxon>Rhizobium</taxon>
    </lineage>
</organism>